<feature type="domain" description="FLYWCH-type" evidence="4">
    <location>
        <begin position="225"/>
        <end position="282"/>
    </location>
</feature>
<evidence type="ECO:0000313" key="6">
    <source>
        <dbReference type="EMBL" id="CAF4112833.1"/>
    </source>
</evidence>
<dbReference type="EMBL" id="CAJOBD010008451">
    <property type="protein sequence ID" value="CAF4112833.1"/>
    <property type="molecule type" value="Genomic_DNA"/>
</dbReference>
<keyword evidence="1" id="KW-0479">Metal-binding</keyword>
<evidence type="ECO:0000256" key="3">
    <source>
        <dbReference type="ARBA" id="ARBA00022833"/>
    </source>
</evidence>
<dbReference type="Pfam" id="PF10551">
    <property type="entry name" value="MULE"/>
    <property type="match status" value="1"/>
</dbReference>
<comment type="caution">
    <text evidence="6">The sequence shown here is derived from an EMBL/GenBank/DDBJ whole genome shotgun (WGS) entry which is preliminary data.</text>
</comment>
<evidence type="ECO:0000256" key="2">
    <source>
        <dbReference type="ARBA" id="ARBA00022771"/>
    </source>
</evidence>
<dbReference type="GO" id="GO:0008270">
    <property type="term" value="F:zinc ion binding"/>
    <property type="evidence" value="ECO:0007669"/>
    <property type="project" value="UniProtKB-KW"/>
</dbReference>
<evidence type="ECO:0000256" key="1">
    <source>
        <dbReference type="ARBA" id="ARBA00022723"/>
    </source>
</evidence>
<proteinExistence type="predicted"/>
<dbReference type="AlphaFoldDB" id="A0A819VRQ3"/>
<reference evidence="6" key="1">
    <citation type="submission" date="2021-02" db="EMBL/GenBank/DDBJ databases">
        <authorList>
            <person name="Nowell W R."/>
        </authorList>
    </citation>
    <scope>NUCLEOTIDE SEQUENCE</scope>
</reference>
<sequence>MNETTLPSIFEELFDEIKETKTFTIIPCDPWSSNKQNILIELIKPSSSVQIFLKISFGDDFDHFRLDELLSKIFQVVDTIQTWGDTNQRLLLEKIYRDFHHVQVSKITIKDIQQSFKTWYNTTFNHNANCGQILDFDDIDGPLCTCTHRPLKYVNDQWSLINAIAYTFHEKFGTEEQGLQAILALYKLSLVIRENWNAQRVQDYISEHQAPEKITIMNSSNKISFIYSQKNKKMLVIENFIFKLNKATSSTKYYRCNDPCCSVVVHTDLEDNLLKIKDDHCHPPEPEEVQIRTFREAVKTRAINETTPIPQIYDEEALRIDLSQLSIAALPSQREMSHTLNKARRFQIPPIPDTQLFDLPECYTKTIKGLPFLCIDQLVKRKTRMLVFASNEQLKMLFNSSVVLMDGTFSFSPSIFSQVYCIHSIKYEQSFVCVFALLPDQKKPTYKFLLNGLRDKAAEMNMMFNPTTIMSDFEGSLVEVLKSEFPNSQHRGCYFHHNQAIYRNIQKLGLSSTYVDDEQIRIICRKLMALALLPLSLVIEAFDNLYDSVLESSSTTFKLLEPLFTYFENQWIKAVEIKRWNAYGIQMRTNNNCEGYHNRLNSRICKYHPNIWIFIRCIQGEENRFNHLLIQMKGSLAARPQTKTTQAIQKRIDNLYARYENKEVSPDELLEGLLFVVAKNSKSKKKIKNY</sequence>
<dbReference type="PANTHER" id="PTHR47160:SF10">
    <property type="entry name" value="MULE TRANSPOSASE DOMAIN-CONTAINING PROTEIN"/>
    <property type="match status" value="1"/>
</dbReference>
<evidence type="ECO:0000313" key="7">
    <source>
        <dbReference type="Proteomes" id="UP000663836"/>
    </source>
</evidence>
<organism evidence="6 7">
    <name type="scientific">Rotaria sordida</name>
    <dbReference type="NCBI Taxonomy" id="392033"/>
    <lineage>
        <taxon>Eukaryota</taxon>
        <taxon>Metazoa</taxon>
        <taxon>Spiralia</taxon>
        <taxon>Gnathifera</taxon>
        <taxon>Rotifera</taxon>
        <taxon>Eurotatoria</taxon>
        <taxon>Bdelloidea</taxon>
        <taxon>Philodinida</taxon>
        <taxon>Philodinidae</taxon>
        <taxon>Rotaria</taxon>
    </lineage>
</organism>
<accession>A0A819VRQ3</accession>
<gene>
    <name evidence="6" type="ORF">JBS370_LOCUS32273</name>
</gene>
<dbReference type="Gene3D" id="2.20.25.240">
    <property type="match status" value="1"/>
</dbReference>
<dbReference type="Proteomes" id="UP000663836">
    <property type="component" value="Unassembled WGS sequence"/>
</dbReference>
<protein>
    <recommendedName>
        <fullName evidence="8">MULE transposase domain-containing protein</fullName>
    </recommendedName>
</protein>
<dbReference type="PANTHER" id="PTHR47160">
    <property type="entry name" value="PUTATIVE-RELATED"/>
    <property type="match status" value="1"/>
</dbReference>
<evidence type="ECO:0008006" key="8">
    <source>
        <dbReference type="Google" id="ProtNLM"/>
    </source>
</evidence>
<name>A0A819VRQ3_9BILA</name>
<dbReference type="InterPro" id="IPR007588">
    <property type="entry name" value="Znf_FLYWCH"/>
</dbReference>
<evidence type="ECO:0000259" key="5">
    <source>
        <dbReference type="Pfam" id="PF10551"/>
    </source>
</evidence>
<dbReference type="Pfam" id="PF04500">
    <property type="entry name" value="FLYWCH"/>
    <property type="match status" value="1"/>
</dbReference>
<dbReference type="InterPro" id="IPR018289">
    <property type="entry name" value="MULE_transposase_dom"/>
</dbReference>
<keyword evidence="3" id="KW-0862">Zinc</keyword>
<evidence type="ECO:0000259" key="4">
    <source>
        <dbReference type="Pfam" id="PF04500"/>
    </source>
</evidence>
<keyword evidence="2" id="KW-0863">Zinc-finger</keyword>
<feature type="domain" description="MULE transposase" evidence="5">
    <location>
        <begin position="402"/>
        <end position="499"/>
    </location>
</feature>